<feature type="domain" description="GPI inositol-deacylase winged helix" evidence="4">
    <location>
        <begin position="599"/>
        <end position="677"/>
    </location>
</feature>
<dbReference type="SUPFAM" id="SSF48403">
    <property type="entry name" value="Ankyrin repeat"/>
    <property type="match status" value="1"/>
</dbReference>
<evidence type="ECO:0000259" key="4">
    <source>
        <dbReference type="Pfam" id="PF22939"/>
    </source>
</evidence>
<keyword evidence="2" id="KW-0040">ANK repeat</keyword>
<dbReference type="PANTHER" id="PTHR10039">
    <property type="entry name" value="AMELOGENIN"/>
    <property type="match status" value="1"/>
</dbReference>
<dbReference type="PANTHER" id="PTHR10039:SF16">
    <property type="entry name" value="GPI INOSITOL-DEACYLASE"/>
    <property type="match status" value="1"/>
</dbReference>
<feature type="domain" description="NWD NACHT-NTPase N-terminal" evidence="3">
    <location>
        <begin position="9"/>
        <end position="240"/>
    </location>
</feature>
<feature type="domain" description="Nephrocystin 3-like N-terminal" evidence="5">
    <location>
        <begin position="321"/>
        <end position="494"/>
    </location>
</feature>
<comment type="caution">
    <text evidence="6">The sequence shown here is derived from an EMBL/GenBank/DDBJ whole genome shotgun (WGS) entry which is preliminary data.</text>
</comment>
<feature type="repeat" description="ANK" evidence="2">
    <location>
        <begin position="1152"/>
        <end position="1185"/>
    </location>
</feature>
<dbReference type="InterPro" id="IPR002110">
    <property type="entry name" value="Ankyrin_rpt"/>
</dbReference>
<feature type="repeat" description="ANK" evidence="2">
    <location>
        <begin position="1186"/>
        <end position="1218"/>
    </location>
</feature>
<dbReference type="Gene3D" id="3.40.50.300">
    <property type="entry name" value="P-loop containing nucleotide triphosphate hydrolases"/>
    <property type="match status" value="1"/>
</dbReference>
<dbReference type="GeneID" id="89922222"/>
<dbReference type="InterPro" id="IPR054471">
    <property type="entry name" value="GPIID_WHD"/>
</dbReference>
<keyword evidence="7" id="KW-1185">Reference proteome</keyword>
<dbReference type="InterPro" id="IPR027417">
    <property type="entry name" value="P-loop_NTPase"/>
</dbReference>
<dbReference type="Proteomes" id="UP001337655">
    <property type="component" value="Unassembled WGS sequence"/>
</dbReference>
<keyword evidence="1" id="KW-0677">Repeat</keyword>
<proteinExistence type="predicted"/>
<evidence type="ECO:0000259" key="5">
    <source>
        <dbReference type="Pfam" id="PF24883"/>
    </source>
</evidence>
<dbReference type="SMART" id="SM00248">
    <property type="entry name" value="ANK"/>
    <property type="match status" value="8"/>
</dbReference>
<protein>
    <recommendedName>
        <fullName evidence="8">NWD NACHT-NTPase N-terminal domain-containing protein</fullName>
    </recommendedName>
</protein>
<name>A0AAV9PTT3_9PEZI</name>
<accession>A0AAV9PTT3</accession>
<dbReference type="Pfam" id="PF00023">
    <property type="entry name" value="Ank"/>
    <property type="match status" value="1"/>
</dbReference>
<dbReference type="EMBL" id="JAVRRT010000001">
    <property type="protein sequence ID" value="KAK5175733.1"/>
    <property type="molecule type" value="Genomic_DNA"/>
</dbReference>
<dbReference type="PROSITE" id="PS50297">
    <property type="entry name" value="ANK_REP_REGION"/>
    <property type="match status" value="4"/>
</dbReference>
<dbReference type="RefSeq" id="XP_064664371.1">
    <property type="nucleotide sequence ID" value="XM_064798137.1"/>
</dbReference>
<dbReference type="Pfam" id="PF17100">
    <property type="entry name" value="NACHT_N"/>
    <property type="match status" value="1"/>
</dbReference>
<feature type="repeat" description="ANK" evidence="2">
    <location>
        <begin position="968"/>
        <end position="1000"/>
    </location>
</feature>
<gene>
    <name evidence="6" type="ORF">LTR77_000872</name>
</gene>
<feature type="repeat" description="ANK" evidence="2">
    <location>
        <begin position="1001"/>
        <end position="1033"/>
    </location>
</feature>
<dbReference type="PROSITE" id="PS50088">
    <property type="entry name" value="ANK_REPEAT"/>
    <property type="match status" value="5"/>
</dbReference>
<evidence type="ECO:0000256" key="1">
    <source>
        <dbReference type="ARBA" id="ARBA00022737"/>
    </source>
</evidence>
<evidence type="ECO:0000259" key="3">
    <source>
        <dbReference type="Pfam" id="PF17100"/>
    </source>
</evidence>
<dbReference type="InterPro" id="IPR056884">
    <property type="entry name" value="NPHP3-like_N"/>
</dbReference>
<evidence type="ECO:0008006" key="8">
    <source>
        <dbReference type="Google" id="ProtNLM"/>
    </source>
</evidence>
<dbReference type="Pfam" id="PF22939">
    <property type="entry name" value="WHD_GPIID"/>
    <property type="match status" value="1"/>
</dbReference>
<evidence type="ECO:0000313" key="6">
    <source>
        <dbReference type="EMBL" id="KAK5175733.1"/>
    </source>
</evidence>
<dbReference type="Pfam" id="PF12796">
    <property type="entry name" value="Ank_2"/>
    <property type="match status" value="1"/>
</dbReference>
<dbReference type="InterPro" id="IPR031359">
    <property type="entry name" value="NACHT_N"/>
</dbReference>
<dbReference type="Pfam" id="PF24883">
    <property type="entry name" value="NPHP3_N"/>
    <property type="match status" value="1"/>
</dbReference>
<reference evidence="6 7" key="1">
    <citation type="submission" date="2023-08" db="EMBL/GenBank/DDBJ databases">
        <title>Black Yeasts Isolated from many extreme environments.</title>
        <authorList>
            <person name="Coleine C."/>
            <person name="Stajich J.E."/>
            <person name="Selbmann L."/>
        </authorList>
    </citation>
    <scope>NUCLEOTIDE SEQUENCE [LARGE SCALE GENOMIC DNA]</scope>
    <source>
        <strain evidence="6 7">CCFEE 5935</strain>
    </source>
</reference>
<evidence type="ECO:0000256" key="2">
    <source>
        <dbReference type="PROSITE-ProRule" id="PRU00023"/>
    </source>
</evidence>
<dbReference type="InterPro" id="IPR036770">
    <property type="entry name" value="Ankyrin_rpt-contain_sf"/>
</dbReference>
<evidence type="ECO:0000313" key="7">
    <source>
        <dbReference type="Proteomes" id="UP001337655"/>
    </source>
</evidence>
<organism evidence="6 7">
    <name type="scientific">Saxophila tyrrhenica</name>
    <dbReference type="NCBI Taxonomy" id="1690608"/>
    <lineage>
        <taxon>Eukaryota</taxon>
        <taxon>Fungi</taxon>
        <taxon>Dikarya</taxon>
        <taxon>Ascomycota</taxon>
        <taxon>Pezizomycotina</taxon>
        <taxon>Dothideomycetes</taxon>
        <taxon>Dothideomycetidae</taxon>
        <taxon>Mycosphaerellales</taxon>
        <taxon>Extremaceae</taxon>
        <taxon>Saxophila</taxon>
    </lineage>
</organism>
<feature type="repeat" description="ANK" evidence="2">
    <location>
        <begin position="840"/>
        <end position="872"/>
    </location>
</feature>
<sequence length="1441" mass="161614">MSSGSPSFETVWEDAYKRLETEQPELLTAYEEGILEETRAKCRDSRTKQLEPLGARSTPARRQQQLQLVLTIQFEYIEERQLIIHVGKRDLKVRDCVRKTVKAIDAAKGFIATAASNEPHAALAWAGVSCLLPLILNASTSDDDAIEGLDYVQDMLSRYRVVQRVLMENKILNPGTSQDSIQQRVRLRAHVVELYLQTLVYQFALVKQFSHGKAKQVMRNVFRKDNWKQKLADVKATEQECESHRKVLETETQALISQELLSHGNKLDHLIQNSEDQKARQEALDERAKLEGWLSAMYPSDMDSLHMVLRNQLPPKMLGKSGTWFVKQVKDWLNEDKDMVYWGRGDPGVGKSMLIYDYRSEAVDAIGHSLEDYNFDAYAFTYLQWDKQHQQTPTAVLANILSKLCSASASLTAALLKLCNTSRETHIAPSAMDLQSVLTAHGRHSDDDDDEKTQARFLILIDGLDEAETDTRIALVRCINALNPRYFRVIITSRKDLTVTTTAAWTTEFNIQADSKDLVMFVYAELGRIELAASVLENKTDTRKWLASRGDGMFLLVKHHTHHVGNQTTVPKMKEAATKPFALDAVYDEMLKHVELDEQFSEDAIKALCWLAYARQTFTAGLLTEALAITPGDAEFNAQNIIDVKQVARLCRGLVVHDTESDTIRLAHQTVKDYLRQLDTIAQLEPVICATCFTALALERRTSRHDEDCSRPVTVGINRAGTDDVLAQLAESDLDLEAETSGIDNVAKGMGSKTPTSPLLPNDAPDDVTDQMEMVPGFFHAWADGTTEFTIYAGTFALEHFVSTDKRPDFVVEALWNFLSKRPAAGMLRSLTRGRNKYPHGHTPLDVATWLGHLPTISRLVDEGVNVNVTDSRRRTPLMAAAAWAVPETIVHLLSLGADPEVVAVHGQVALEMLQCDVDEETVRLLLPKDHGFREDILFNFAERGFYNCVKVFLELGIGDAHGTYGPKCRSPSHIASERGHTHVVDLLCQHGCNVNATDSDGDTPLHLAVDSGTPKLLDRLLRAGADLNLVDNRNEHALLRAAWGGHWPDHHLAEDVMEEMFESLLDYDVDLEIKARNGGTALWEAQEYSRAIQKLIEAGCNLHTERAGITTFQNLAIHSPDSRSYDVLYAAEQRLAKREGRQFTVLVPNSEGDTSLHLTAGGKNLRPVEKLLYIEGVDVNIRNRAGQTPLFKAMHLHGEQIAQRLLTEGAETDIIDHRGNSILDAAITAATPKMIGRILQGSCSIEAPHWTVDTPQVQQLGNEPWFQKLADLIAKRNERTSSLVDLPHTRVALEDPVMVRDSDKPKDKCILRLVVPDHLGNVREVTFYMEGRDQGHSWKQREYGGTYSFACSLFETGIRKQGRGKLESVRPVQKNLHADGEARPYTISWNRESKHPKERDWVRSLEPGDKIVLRAQAHGSGWQNRVRAASIDIWGDGKQW</sequence>
<dbReference type="Gene3D" id="1.25.40.20">
    <property type="entry name" value="Ankyrin repeat-containing domain"/>
    <property type="match status" value="3"/>
</dbReference>